<dbReference type="CDD" id="cd06849">
    <property type="entry name" value="lipoyl_domain"/>
    <property type="match status" value="1"/>
</dbReference>
<comment type="miscellaneous">
    <text evidence="13">The active site is a redox-active disulfide bond.</text>
</comment>
<dbReference type="InterPro" id="IPR004099">
    <property type="entry name" value="Pyr_nucl-diS_OxRdtase_dimer"/>
</dbReference>
<dbReference type="InterPro" id="IPR016156">
    <property type="entry name" value="FAD/NAD-linked_Rdtase_dimer_sf"/>
</dbReference>
<evidence type="ECO:0000256" key="11">
    <source>
        <dbReference type="ARBA" id="ARBA00023157"/>
    </source>
</evidence>
<feature type="compositionally biased region" description="Low complexity" evidence="14">
    <location>
        <begin position="86"/>
        <end position="96"/>
    </location>
</feature>
<keyword evidence="12 13" id="KW-0676">Redox-active center</keyword>
<dbReference type="InterPro" id="IPR023753">
    <property type="entry name" value="FAD/NAD-binding_dom"/>
</dbReference>
<dbReference type="PROSITE" id="PS50968">
    <property type="entry name" value="BIOTINYL_LIPOYL"/>
    <property type="match status" value="1"/>
</dbReference>
<keyword evidence="10 13" id="KW-0520">NAD</keyword>
<dbReference type="InterPro" id="IPR011053">
    <property type="entry name" value="Single_hybrid_motif"/>
</dbReference>
<evidence type="ECO:0000256" key="5">
    <source>
        <dbReference type="ARBA" id="ARBA00022490"/>
    </source>
</evidence>
<dbReference type="Pfam" id="PF00364">
    <property type="entry name" value="Biotin_lipoyl"/>
    <property type="match status" value="1"/>
</dbReference>
<dbReference type="Pfam" id="PF07992">
    <property type="entry name" value="Pyr_redox_2"/>
    <property type="match status" value="1"/>
</dbReference>
<keyword evidence="6 13" id="KW-0285">Flavoprotein</keyword>
<dbReference type="PRINTS" id="PR00368">
    <property type="entry name" value="FADPNR"/>
</dbReference>
<proteinExistence type="inferred from homology"/>
<evidence type="ECO:0000256" key="1">
    <source>
        <dbReference type="ARBA" id="ARBA00001938"/>
    </source>
</evidence>
<keyword evidence="11" id="KW-1015">Disulfide bond</keyword>
<evidence type="ECO:0000256" key="9">
    <source>
        <dbReference type="ARBA" id="ARBA00023002"/>
    </source>
</evidence>
<dbReference type="InterPro" id="IPR003016">
    <property type="entry name" value="2-oxoA_DH_lipoyl-BS"/>
</dbReference>
<feature type="region of interest" description="Disordered" evidence="14">
    <location>
        <begin position="86"/>
        <end position="114"/>
    </location>
</feature>
<keyword evidence="8 13" id="KW-0274">FAD</keyword>
<sequence length="595" mass="62937">MARVEVKVPQLSESVTEATMLPWKKKAGDAVTQDEILVELETDKVVLEVPAPAFGVLAEVTKKEGDVVHADEVLAAIDTEAKASAAPAPAPAASTPAPSPAVPRAAPAPLPAPAAAPQGGNADFDFIVIGSGSGGYIAAIRAAQLGRRVACVEEWINHAGKPKLGGTCLNVGCIPSKALLASSEQFEKAALHFDELGIRMDNLSVDVDKMVKRKEAIVEKITGGVEFLFRKNKITWLKGHGKLAGKDGGNYKIEVSGDGKSETHTAQYVIIATGSKARHLPNVPVDNKLISDNEGALAFDAAPKKLAVIGAGVIGLELGSVWRRLGAEMTILEALPDFLGTTDTALQKEAAKLFKKQGLTIHLGVKIDGVKTSDSSVSVSYKDKDGNAQTLDADRLIVSIGRVPNTDNLGLDSIGLATDERGFIPVDNHCATKVPNVYAIGDVVRGPMLAHKAEDEGVLVAEIIDGQKPHIDYNRIPWVIYTHPEIAWVGQTEQALKAEGRAYKTGQFPMLANGRAMSIGETDGFIKVIADTSTDEILGVHIISANASDLIAEAVVAMEFKAASEDIGRICHPHPSLSEVTREAALAVDKRALHI</sequence>
<comment type="subcellular location">
    <subcellularLocation>
        <location evidence="2">Cytoplasm</location>
    </subcellularLocation>
</comment>
<comment type="cofactor">
    <cofactor evidence="1">
        <name>(R)-lipoate</name>
        <dbReference type="ChEBI" id="CHEBI:83088"/>
    </cofactor>
</comment>
<dbReference type="InterPro" id="IPR000089">
    <property type="entry name" value="Biotin_lipoyl"/>
</dbReference>
<evidence type="ECO:0000313" key="16">
    <source>
        <dbReference type="EMBL" id="KMQ80558.1"/>
    </source>
</evidence>
<evidence type="ECO:0000313" key="17">
    <source>
        <dbReference type="Proteomes" id="UP000242951"/>
    </source>
</evidence>
<dbReference type="SUPFAM" id="SSF55424">
    <property type="entry name" value="FAD/NAD-linked reductases, dimerisation (C-terminal) domain"/>
    <property type="match status" value="1"/>
</dbReference>
<comment type="cofactor">
    <cofactor evidence="13">
        <name>FAD</name>
        <dbReference type="ChEBI" id="CHEBI:57692"/>
    </cofactor>
    <text evidence="13">Binds 1 FAD per subunit.</text>
</comment>
<dbReference type="Gene3D" id="2.40.50.100">
    <property type="match status" value="1"/>
</dbReference>
<dbReference type="InterPro" id="IPR012999">
    <property type="entry name" value="Pyr_OxRdtase_I_AS"/>
</dbReference>
<dbReference type="NCBIfam" id="TIGR01350">
    <property type="entry name" value="lipoamide_DH"/>
    <property type="match status" value="1"/>
</dbReference>
<comment type="similarity">
    <text evidence="3 13">Belongs to the class-I pyridine nucleotide-disulfide oxidoreductase family.</text>
</comment>
<evidence type="ECO:0000259" key="15">
    <source>
        <dbReference type="PROSITE" id="PS50968"/>
    </source>
</evidence>
<evidence type="ECO:0000256" key="2">
    <source>
        <dbReference type="ARBA" id="ARBA00004496"/>
    </source>
</evidence>
<keyword evidence="9 13" id="KW-0560">Oxidoreductase</keyword>
<comment type="catalytic activity">
    <reaction evidence="13">
        <text>N(6)-[(R)-dihydrolipoyl]-L-lysyl-[protein] + NAD(+) = N(6)-[(R)-lipoyl]-L-lysyl-[protein] + NADH + H(+)</text>
        <dbReference type="Rhea" id="RHEA:15045"/>
        <dbReference type="Rhea" id="RHEA-COMP:10474"/>
        <dbReference type="Rhea" id="RHEA-COMP:10475"/>
        <dbReference type="ChEBI" id="CHEBI:15378"/>
        <dbReference type="ChEBI" id="CHEBI:57540"/>
        <dbReference type="ChEBI" id="CHEBI:57945"/>
        <dbReference type="ChEBI" id="CHEBI:83099"/>
        <dbReference type="ChEBI" id="CHEBI:83100"/>
        <dbReference type="EC" id="1.8.1.4"/>
    </reaction>
</comment>
<dbReference type="GO" id="GO:0004148">
    <property type="term" value="F:dihydrolipoyl dehydrogenase (NADH) activity"/>
    <property type="evidence" value="ECO:0007669"/>
    <property type="project" value="UniProtKB-EC"/>
</dbReference>
<dbReference type="Pfam" id="PF02852">
    <property type="entry name" value="Pyr_redox_dim"/>
    <property type="match status" value="1"/>
</dbReference>
<accession>A0ABR5HNA2</accession>
<dbReference type="InterPro" id="IPR050151">
    <property type="entry name" value="Class-I_Pyr_Nuc-Dis_Oxidored"/>
</dbReference>
<dbReference type="PRINTS" id="PR00411">
    <property type="entry name" value="PNDRDTASEI"/>
</dbReference>
<protein>
    <recommendedName>
        <fullName evidence="4 13">Dihydrolipoyl dehydrogenase</fullName>
        <ecNumber evidence="13">1.8.1.4</ecNumber>
    </recommendedName>
</protein>
<evidence type="ECO:0000256" key="3">
    <source>
        <dbReference type="ARBA" id="ARBA00007532"/>
    </source>
</evidence>
<evidence type="ECO:0000256" key="4">
    <source>
        <dbReference type="ARBA" id="ARBA00016961"/>
    </source>
</evidence>
<keyword evidence="17" id="KW-1185">Reference proteome</keyword>
<dbReference type="EC" id="1.8.1.4" evidence="13"/>
<dbReference type="SUPFAM" id="SSF51905">
    <property type="entry name" value="FAD/NAD(P)-binding domain"/>
    <property type="match status" value="1"/>
</dbReference>
<evidence type="ECO:0000256" key="12">
    <source>
        <dbReference type="ARBA" id="ARBA00023284"/>
    </source>
</evidence>
<feature type="domain" description="Lipoyl-binding" evidence="15">
    <location>
        <begin position="3"/>
        <end position="78"/>
    </location>
</feature>
<dbReference type="EMBL" id="LELG01000068">
    <property type="protein sequence ID" value="KMQ80558.1"/>
    <property type="molecule type" value="Genomic_DNA"/>
</dbReference>
<evidence type="ECO:0000256" key="8">
    <source>
        <dbReference type="ARBA" id="ARBA00022827"/>
    </source>
</evidence>
<keyword evidence="7" id="KW-0450">Lipoyl</keyword>
<dbReference type="Proteomes" id="UP000242951">
    <property type="component" value="Unassembled WGS sequence"/>
</dbReference>
<dbReference type="InterPro" id="IPR006258">
    <property type="entry name" value="Lipoamide_DH"/>
</dbReference>
<dbReference type="PANTHER" id="PTHR22912:SF224">
    <property type="entry name" value="DIHYDROLIPOYL DEHYDROGENASE"/>
    <property type="match status" value="1"/>
</dbReference>
<gene>
    <name evidence="16" type="ORF">BPMI_04750c</name>
</gene>
<dbReference type="PROSITE" id="PS00076">
    <property type="entry name" value="PYRIDINE_REDOX_1"/>
    <property type="match status" value="1"/>
</dbReference>
<evidence type="ECO:0000256" key="7">
    <source>
        <dbReference type="ARBA" id="ARBA00022823"/>
    </source>
</evidence>
<feature type="compositionally biased region" description="Pro residues" evidence="14">
    <location>
        <begin position="97"/>
        <end position="114"/>
    </location>
</feature>
<organism evidence="16 17">
    <name type="scientific">Candidatus Burkholderia pumila</name>
    <dbReference type="NCBI Taxonomy" id="1090375"/>
    <lineage>
        <taxon>Bacteria</taxon>
        <taxon>Pseudomonadati</taxon>
        <taxon>Pseudomonadota</taxon>
        <taxon>Betaproteobacteria</taxon>
        <taxon>Burkholderiales</taxon>
        <taxon>Burkholderiaceae</taxon>
        <taxon>Burkholderia</taxon>
    </lineage>
</organism>
<evidence type="ECO:0000256" key="6">
    <source>
        <dbReference type="ARBA" id="ARBA00022630"/>
    </source>
</evidence>
<reference evidence="16 17" key="1">
    <citation type="submission" date="2015-06" db="EMBL/GenBank/DDBJ databases">
        <title>Comparative genomics of Burkholderia leaf nodule symbionts.</title>
        <authorList>
            <person name="Carlier A."/>
            <person name="Eberl L."/>
            <person name="Pinto-Carbo M."/>
        </authorList>
    </citation>
    <scope>NUCLEOTIDE SEQUENCE [LARGE SCALE GENOMIC DNA]</scope>
    <source>
        <strain evidence="16 17">UZHbot3</strain>
    </source>
</reference>
<name>A0ABR5HNA2_9BURK</name>
<dbReference type="InterPro" id="IPR036188">
    <property type="entry name" value="FAD/NAD-bd_sf"/>
</dbReference>
<dbReference type="PANTHER" id="PTHR22912">
    <property type="entry name" value="DISULFIDE OXIDOREDUCTASE"/>
    <property type="match status" value="1"/>
</dbReference>
<dbReference type="PROSITE" id="PS00189">
    <property type="entry name" value="LIPOYL"/>
    <property type="match status" value="1"/>
</dbReference>
<comment type="caution">
    <text evidence="16">The sequence shown here is derived from an EMBL/GenBank/DDBJ whole genome shotgun (WGS) entry which is preliminary data.</text>
</comment>
<dbReference type="Gene3D" id="3.30.390.30">
    <property type="match status" value="1"/>
</dbReference>
<keyword evidence="5" id="KW-0963">Cytoplasm</keyword>
<dbReference type="SUPFAM" id="SSF51230">
    <property type="entry name" value="Single hybrid motif"/>
    <property type="match status" value="1"/>
</dbReference>
<evidence type="ECO:0000256" key="10">
    <source>
        <dbReference type="ARBA" id="ARBA00023027"/>
    </source>
</evidence>
<evidence type="ECO:0000256" key="13">
    <source>
        <dbReference type="RuleBase" id="RU003692"/>
    </source>
</evidence>
<dbReference type="Gene3D" id="3.50.50.60">
    <property type="entry name" value="FAD/NAD(P)-binding domain"/>
    <property type="match status" value="2"/>
</dbReference>
<evidence type="ECO:0000256" key="14">
    <source>
        <dbReference type="SAM" id="MobiDB-lite"/>
    </source>
</evidence>